<evidence type="ECO:0000256" key="5">
    <source>
        <dbReference type="ARBA" id="ARBA00023027"/>
    </source>
</evidence>
<dbReference type="UniPathway" id="UPA00253"/>
<dbReference type="SUPFAM" id="SSF56317">
    <property type="entry name" value="Carbon-nitrogen hydrolase"/>
    <property type="match status" value="1"/>
</dbReference>
<dbReference type="PANTHER" id="PTHR23090">
    <property type="entry name" value="NH 3 /GLUTAMINE-DEPENDENT NAD + SYNTHETASE"/>
    <property type="match status" value="1"/>
</dbReference>
<feature type="region of interest" description="Disordered" evidence="6">
    <location>
        <begin position="163"/>
        <end position="254"/>
    </location>
</feature>
<keyword evidence="9" id="KW-1185">Reference proteome</keyword>
<accession>A0A2C6L6A3</accession>
<keyword evidence="4" id="KW-0067">ATP-binding</keyword>
<name>A0A2C6L6A3_9APIC</name>
<dbReference type="GO" id="GO:0003952">
    <property type="term" value="F:NAD+ synthase (glutamine-hydrolyzing) activity"/>
    <property type="evidence" value="ECO:0007669"/>
    <property type="project" value="InterPro"/>
</dbReference>
<evidence type="ECO:0000256" key="1">
    <source>
        <dbReference type="ARBA" id="ARBA00004790"/>
    </source>
</evidence>
<dbReference type="CDD" id="cd00553">
    <property type="entry name" value="NAD_synthase"/>
    <property type="match status" value="1"/>
</dbReference>
<dbReference type="EMBL" id="MIGC01001361">
    <property type="protein sequence ID" value="PHJ23004.1"/>
    <property type="molecule type" value="Genomic_DNA"/>
</dbReference>
<feature type="compositionally biased region" description="Gly residues" evidence="6">
    <location>
        <begin position="463"/>
        <end position="476"/>
    </location>
</feature>
<keyword evidence="5" id="KW-0520">NAD</keyword>
<dbReference type="GO" id="GO:0005524">
    <property type="term" value="F:ATP binding"/>
    <property type="evidence" value="ECO:0007669"/>
    <property type="project" value="UniProtKB-KW"/>
</dbReference>
<evidence type="ECO:0000256" key="2">
    <source>
        <dbReference type="ARBA" id="ARBA00022598"/>
    </source>
</evidence>
<dbReference type="InterPro" id="IPR014729">
    <property type="entry name" value="Rossmann-like_a/b/a_fold"/>
</dbReference>
<dbReference type="GO" id="GO:0005737">
    <property type="term" value="C:cytoplasm"/>
    <property type="evidence" value="ECO:0007669"/>
    <property type="project" value="InterPro"/>
</dbReference>
<dbReference type="SUPFAM" id="SSF52402">
    <property type="entry name" value="Adenine nucleotide alpha hydrolases-like"/>
    <property type="match status" value="2"/>
</dbReference>
<feature type="domain" description="NAD/GMP synthase" evidence="7">
    <location>
        <begin position="290"/>
        <end position="453"/>
    </location>
</feature>
<dbReference type="OrthoDB" id="2020662at2759"/>
<feature type="region of interest" description="Disordered" evidence="6">
    <location>
        <begin position="463"/>
        <end position="545"/>
    </location>
</feature>
<evidence type="ECO:0000313" key="9">
    <source>
        <dbReference type="Proteomes" id="UP000221165"/>
    </source>
</evidence>
<evidence type="ECO:0000256" key="3">
    <source>
        <dbReference type="ARBA" id="ARBA00022741"/>
    </source>
</evidence>
<organism evidence="8 9">
    <name type="scientific">Cystoisospora suis</name>
    <dbReference type="NCBI Taxonomy" id="483139"/>
    <lineage>
        <taxon>Eukaryota</taxon>
        <taxon>Sar</taxon>
        <taxon>Alveolata</taxon>
        <taxon>Apicomplexa</taxon>
        <taxon>Conoidasida</taxon>
        <taxon>Coccidia</taxon>
        <taxon>Eucoccidiorida</taxon>
        <taxon>Eimeriorina</taxon>
        <taxon>Sarcocystidae</taxon>
        <taxon>Cystoisospora</taxon>
    </lineage>
</organism>
<dbReference type="PANTHER" id="PTHR23090:SF9">
    <property type="entry name" value="GLUTAMINE-DEPENDENT NAD(+) SYNTHETASE"/>
    <property type="match status" value="1"/>
</dbReference>
<feature type="compositionally biased region" description="Polar residues" evidence="6">
    <location>
        <begin position="199"/>
        <end position="211"/>
    </location>
</feature>
<dbReference type="Gene3D" id="3.40.50.620">
    <property type="entry name" value="HUPs"/>
    <property type="match status" value="2"/>
</dbReference>
<dbReference type="GO" id="GO:0009435">
    <property type="term" value="P:NAD+ biosynthetic process"/>
    <property type="evidence" value="ECO:0007669"/>
    <property type="project" value="UniProtKB-UniPathway"/>
</dbReference>
<dbReference type="Proteomes" id="UP000221165">
    <property type="component" value="Unassembled WGS sequence"/>
</dbReference>
<feature type="compositionally biased region" description="Basic and acidic residues" evidence="6">
    <location>
        <begin position="478"/>
        <end position="510"/>
    </location>
</feature>
<evidence type="ECO:0000256" key="4">
    <source>
        <dbReference type="ARBA" id="ARBA00022840"/>
    </source>
</evidence>
<sequence>MRKLDRRFELLSQSTRNGGVYLYSNQIGCDGGRLYFDGASMICVNGSFVGIGKQFSLDEVEVITATIDISEVRCRRAASSTRGQVKLKALGKDAGKITYPVIQVPFSLSPPAYPSLLQALRNLHPPPALDSGQNAFHFHSSPPYYPESSSSLVHSSSCIHHLPETDYHKGGGEMQRKGTQRTLLDDEEEERGHEEKTNTTRQFFATPQRNTSNGEKKKKEEGHEGSENGYHDKSTMNEETKKKSNSSQDEDDSSRIVLPSCLPCTAILSPPVVPKLLTVEEEIALAPACWLWDYLRRSHAGGFFLPLSGGADSASVAVIAFFMCRIVMKNVREGNEQVISDVERILRKKRTLSDFPTDDKELCHALLHTCYMGSAQSSTNTRRLAASLANEIGSYHLAVDIDTITSAFIRVFSTIAGFIPRFRLFGGSYTEDLALQNIQARSRMVLGYFIAQLLPLVRNAGAGTGGGGRDSGGNGDDAGEKREQEEEERNRTRRSFRDQVDDGKEERMDDGAEDGDEEKKNQRNTSSFSYYQRKREERRKASSGGGGYLLVLGTANVDEGLRGYFTKYDASSADLNPIGSIAKLDLKAFLLWASRNANFGSTVLEEIVGMPPTAELRPADPEGGVQQTDEEEMGMTYEELGWFGRLRKLSRCGPVSMFRRLLDAWRERCYPPSVIC</sequence>
<reference evidence="8 9" key="1">
    <citation type="journal article" date="2017" name="Int. J. Parasitol.">
        <title>The genome of the protozoan parasite Cystoisospora suis and a reverse vaccinology approach to identify vaccine candidates.</title>
        <authorList>
            <person name="Palmieri N."/>
            <person name="Shrestha A."/>
            <person name="Ruttkowski B."/>
            <person name="Beck T."/>
            <person name="Vogl C."/>
            <person name="Tomley F."/>
            <person name="Blake D.P."/>
            <person name="Joachim A."/>
        </authorList>
    </citation>
    <scope>NUCLEOTIDE SEQUENCE [LARGE SCALE GENOMIC DNA]</scope>
    <source>
        <strain evidence="8 9">Wien I</strain>
    </source>
</reference>
<feature type="compositionally biased region" description="Basic and acidic residues" evidence="6">
    <location>
        <begin position="214"/>
        <end position="242"/>
    </location>
</feature>
<dbReference type="GeneID" id="94426554"/>
<protein>
    <submittedName>
        <fullName evidence="8">Glutamine-dependent nad(+) synthetase</fullName>
    </submittedName>
</protein>
<dbReference type="RefSeq" id="XP_067924681.1">
    <property type="nucleotide sequence ID" value="XM_068063343.1"/>
</dbReference>
<feature type="domain" description="NAD/GMP synthase" evidence="7">
    <location>
        <begin position="549"/>
        <end position="640"/>
    </location>
</feature>
<dbReference type="InterPro" id="IPR036526">
    <property type="entry name" value="C-N_Hydrolase_sf"/>
</dbReference>
<keyword evidence="2" id="KW-0436">Ligase</keyword>
<dbReference type="Gene3D" id="3.60.110.10">
    <property type="entry name" value="Carbon-nitrogen hydrolase"/>
    <property type="match status" value="1"/>
</dbReference>
<gene>
    <name evidence="8" type="ORF">CSUI_003145</name>
</gene>
<evidence type="ECO:0000313" key="8">
    <source>
        <dbReference type="EMBL" id="PHJ23004.1"/>
    </source>
</evidence>
<dbReference type="Pfam" id="PF02540">
    <property type="entry name" value="NAD_synthase"/>
    <property type="match status" value="2"/>
</dbReference>
<comment type="caution">
    <text evidence="8">The sequence shown here is derived from an EMBL/GenBank/DDBJ whole genome shotgun (WGS) entry which is preliminary data.</text>
</comment>
<evidence type="ECO:0000259" key="7">
    <source>
        <dbReference type="Pfam" id="PF02540"/>
    </source>
</evidence>
<feature type="non-terminal residue" evidence="8">
    <location>
        <position position="676"/>
    </location>
</feature>
<feature type="compositionally biased region" description="Basic and acidic residues" evidence="6">
    <location>
        <begin position="163"/>
        <end position="176"/>
    </location>
</feature>
<comment type="pathway">
    <text evidence="1">Cofactor biosynthesis; NAD(+) biosynthesis.</text>
</comment>
<keyword evidence="3" id="KW-0547">Nucleotide-binding</keyword>
<dbReference type="InterPro" id="IPR003694">
    <property type="entry name" value="NAD_synthase"/>
</dbReference>
<dbReference type="InterPro" id="IPR022310">
    <property type="entry name" value="NAD/GMP_synthase"/>
</dbReference>
<proteinExistence type="predicted"/>
<dbReference type="GO" id="GO:0004359">
    <property type="term" value="F:glutaminase activity"/>
    <property type="evidence" value="ECO:0007669"/>
    <property type="project" value="InterPro"/>
</dbReference>
<dbReference type="VEuPathDB" id="ToxoDB:CSUI_003145"/>
<dbReference type="AlphaFoldDB" id="A0A2C6L6A3"/>
<evidence type="ECO:0000256" key="6">
    <source>
        <dbReference type="SAM" id="MobiDB-lite"/>
    </source>
</evidence>